<dbReference type="SUPFAM" id="SSF81901">
    <property type="entry name" value="HCP-like"/>
    <property type="match status" value="1"/>
</dbReference>
<dbReference type="PROSITE" id="PS50011">
    <property type="entry name" value="PROTEIN_KINASE_DOM"/>
    <property type="match status" value="1"/>
</dbReference>
<dbReference type="SUPFAM" id="SSF56112">
    <property type="entry name" value="Protein kinase-like (PK-like)"/>
    <property type="match status" value="1"/>
</dbReference>
<evidence type="ECO:0000313" key="2">
    <source>
        <dbReference type="EMBL" id="EXX65923.1"/>
    </source>
</evidence>
<feature type="domain" description="Protein kinase" evidence="1">
    <location>
        <begin position="230"/>
        <end position="533"/>
    </location>
</feature>
<dbReference type="HOGENOM" id="CLU_000288_102_3_1"/>
<proteinExistence type="predicted"/>
<dbReference type="SMR" id="A0A015MGF0"/>
<dbReference type="CDD" id="cd21037">
    <property type="entry name" value="MLKL_NTD"/>
    <property type="match status" value="1"/>
</dbReference>
<dbReference type="Pfam" id="PF08238">
    <property type="entry name" value="Sel1"/>
    <property type="match status" value="2"/>
</dbReference>
<dbReference type="InterPro" id="IPR008266">
    <property type="entry name" value="Tyr_kinase_AS"/>
</dbReference>
<evidence type="ECO:0000259" key="1">
    <source>
        <dbReference type="PROSITE" id="PS50011"/>
    </source>
</evidence>
<dbReference type="GO" id="GO:0004674">
    <property type="term" value="F:protein serine/threonine kinase activity"/>
    <property type="evidence" value="ECO:0007669"/>
    <property type="project" value="TreeGrafter"/>
</dbReference>
<dbReference type="AlphaFoldDB" id="A0A015MGF0"/>
<dbReference type="InterPro" id="IPR011990">
    <property type="entry name" value="TPR-like_helical_dom_sf"/>
</dbReference>
<dbReference type="InterPro" id="IPR006597">
    <property type="entry name" value="Sel1-like"/>
</dbReference>
<dbReference type="InterPro" id="IPR036537">
    <property type="entry name" value="Adaptor_Cbl_N_dom_sf"/>
</dbReference>
<dbReference type="OrthoDB" id="2434929at2759"/>
<organism evidence="2 3">
    <name type="scientific">Rhizophagus irregularis (strain DAOM 197198w)</name>
    <name type="common">Glomus intraradices</name>
    <dbReference type="NCBI Taxonomy" id="1432141"/>
    <lineage>
        <taxon>Eukaryota</taxon>
        <taxon>Fungi</taxon>
        <taxon>Fungi incertae sedis</taxon>
        <taxon>Mucoromycota</taxon>
        <taxon>Glomeromycotina</taxon>
        <taxon>Glomeromycetes</taxon>
        <taxon>Glomerales</taxon>
        <taxon>Glomeraceae</taxon>
        <taxon>Rhizophagus</taxon>
    </lineage>
</organism>
<accession>A0A015MGF0</accession>
<reference evidence="2 3" key="1">
    <citation type="submission" date="2014-02" db="EMBL/GenBank/DDBJ databases">
        <title>Single nucleus genome sequencing reveals high similarity among nuclei of an endomycorrhizal fungus.</title>
        <authorList>
            <person name="Lin K."/>
            <person name="Geurts R."/>
            <person name="Zhang Z."/>
            <person name="Limpens E."/>
            <person name="Saunders D.G."/>
            <person name="Mu D."/>
            <person name="Pang E."/>
            <person name="Cao H."/>
            <person name="Cha H."/>
            <person name="Lin T."/>
            <person name="Zhou Q."/>
            <person name="Shang Y."/>
            <person name="Li Y."/>
            <person name="Ivanov S."/>
            <person name="Sharma T."/>
            <person name="Velzen R.V."/>
            <person name="Ruijter N.D."/>
            <person name="Aanen D.K."/>
            <person name="Win J."/>
            <person name="Kamoun S."/>
            <person name="Bisseling T."/>
            <person name="Huang S."/>
        </authorList>
    </citation>
    <scope>NUCLEOTIDE SEQUENCE [LARGE SCALE GENOMIC DNA]</scope>
    <source>
        <strain evidence="3">DAOM197198w</strain>
    </source>
</reference>
<dbReference type="PROSITE" id="PS00109">
    <property type="entry name" value="PROTEIN_KINASE_TYR"/>
    <property type="match status" value="1"/>
</dbReference>
<dbReference type="InterPro" id="IPR059179">
    <property type="entry name" value="MLKL-like_MCAfunc"/>
</dbReference>
<dbReference type="Proteomes" id="UP000022910">
    <property type="component" value="Unassembled WGS sequence"/>
</dbReference>
<dbReference type="GO" id="GO:0005524">
    <property type="term" value="F:ATP binding"/>
    <property type="evidence" value="ECO:0007669"/>
    <property type="project" value="InterPro"/>
</dbReference>
<dbReference type="InterPro" id="IPR011009">
    <property type="entry name" value="Kinase-like_dom_sf"/>
</dbReference>
<dbReference type="InterPro" id="IPR001245">
    <property type="entry name" value="Ser-Thr/Tyr_kinase_cat_dom"/>
</dbReference>
<dbReference type="InterPro" id="IPR000719">
    <property type="entry name" value="Prot_kinase_dom"/>
</dbReference>
<protein>
    <submittedName>
        <fullName evidence="2">Bck1p</fullName>
    </submittedName>
</protein>
<sequence>MDSIATTGIEFAKGTLDTANIIGNAIKPYMPLINTVTNLISQIIKIYETAQYNKKICKALLVRAEAAEFAVNILQRRQDENEALFLQQAFYKSFVKFKEILQKIKDFAGDVTNLHGFRKYLKSTAIKGKFTELIDDYDTAMKDLSFTMIISSDEQKKIDNVSLEEDIAETLEFVKKVEGGIDGLSQKVNMVYQSVELLKTQASSTNSISIFAEVHAPEVDSTFLADPPIFRKTDQRGNDPFLVRKIYKQGIEVACKPIIIPKKDTLEYQRTQTHLAILGKISESRNILLFYGISYVDNHIVMVLEWAEKGNLKEVYKQYDITWNRKVHMVLDICRGIMFLNGANIFHHDIRCENVMITKNLEPKLANFELSRMTGDVTSNIKSGILKIINWLAPEKISEAEYDKYTKGGYTQKCEIFSFGMLIWELCFERIPYENRKFDEISSYVKMGGREKINFGPASPEDKEIQKEFANIIRQGMIIHVFFVLAINNKITFLCSIDAYIILWTIKNIIQAWCQNPYERISIARLFLTLENLASKHVISDDSSGLLPDKSIDLDGSKSKDFHLPPFNEEYTLVDVLPDPIKTVPLLEEGIAAHKNKEYEKAWKCFEENAKFENAHAKYWQGYYLQNGLFVKKDLDRATKLYKEAADDGIPSAQLCYAFAIAATKDFKTDQNKISEFLRYLNLASENGNHVAMHNLGDIYLNGRLGQEKDEKAALKYIKLAALNGNSKATEKLKELKVNIYDSDNN</sequence>
<dbReference type="Gene3D" id="1.25.40.10">
    <property type="entry name" value="Tetratricopeptide repeat domain"/>
    <property type="match status" value="1"/>
</dbReference>
<name>A0A015MGF0_RHIIW</name>
<gene>
    <name evidence="2" type="ORF">RirG_128570</name>
</gene>
<dbReference type="SMART" id="SM00671">
    <property type="entry name" value="SEL1"/>
    <property type="match status" value="2"/>
</dbReference>
<evidence type="ECO:0000313" key="3">
    <source>
        <dbReference type="Proteomes" id="UP000022910"/>
    </source>
</evidence>
<comment type="caution">
    <text evidence="2">The sequence shown here is derived from an EMBL/GenBank/DDBJ whole genome shotgun (WGS) entry which is preliminary data.</text>
</comment>
<dbReference type="InterPro" id="IPR051681">
    <property type="entry name" value="Ser/Thr_Kinases-Pseudokinases"/>
</dbReference>
<dbReference type="Pfam" id="PF07714">
    <property type="entry name" value="PK_Tyr_Ser-Thr"/>
    <property type="match status" value="1"/>
</dbReference>
<dbReference type="GO" id="GO:0007166">
    <property type="term" value="P:cell surface receptor signaling pathway"/>
    <property type="evidence" value="ECO:0007669"/>
    <property type="project" value="InterPro"/>
</dbReference>
<dbReference type="Gene3D" id="1.20.930.20">
    <property type="entry name" value="Adaptor protein Cbl, N-terminal domain"/>
    <property type="match status" value="1"/>
</dbReference>
<dbReference type="Gene3D" id="1.10.510.10">
    <property type="entry name" value="Transferase(Phosphotransferase) domain 1"/>
    <property type="match status" value="1"/>
</dbReference>
<keyword evidence="3" id="KW-1185">Reference proteome</keyword>
<dbReference type="PANTHER" id="PTHR44329">
    <property type="entry name" value="SERINE/THREONINE-PROTEIN KINASE TNNI3K-RELATED"/>
    <property type="match status" value="1"/>
</dbReference>
<dbReference type="EMBL" id="JEMT01020103">
    <property type="protein sequence ID" value="EXX65923.1"/>
    <property type="molecule type" value="Genomic_DNA"/>
</dbReference>